<feature type="signal peptide" evidence="2">
    <location>
        <begin position="1"/>
        <end position="20"/>
    </location>
</feature>
<dbReference type="RefSeq" id="WP_035538248.1">
    <property type="nucleotide sequence ID" value="NZ_ARYL01000014.1"/>
</dbReference>
<evidence type="ECO:0000313" key="4">
    <source>
        <dbReference type="Proteomes" id="UP000024942"/>
    </source>
</evidence>
<dbReference type="AlphaFoldDB" id="A0A059G6G2"/>
<accession>A0A059G6G2</accession>
<keyword evidence="2" id="KW-0732">Signal</keyword>
<gene>
    <name evidence="3" type="ORF">HOC_10419</name>
</gene>
<organism evidence="3 4">
    <name type="scientific">Hyphomonas oceanitis SCH89</name>
    <dbReference type="NCBI Taxonomy" id="1280953"/>
    <lineage>
        <taxon>Bacteria</taxon>
        <taxon>Pseudomonadati</taxon>
        <taxon>Pseudomonadota</taxon>
        <taxon>Alphaproteobacteria</taxon>
        <taxon>Hyphomonadales</taxon>
        <taxon>Hyphomonadaceae</taxon>
        <taxon>Hyphomonas</taxon>
    </lineage>
</organism>
<evidence type="ECO:0000313" key="3">
    <source>
        <dbReference type="EMBL" id="KDA02402.1"/>
    </source>
</evidence>
<dbReference type="STRING" id="1280953.HOC_10419"/>
<comment type="caution">
    <text evidence="3">The sequence shown here is derived from an EMBL/GenBank/DDBJ whole genome shotgun (WGS) entry which is preliminary data.</text>
</comment>
<name>A0A059G6G2_9PROT</name>
<dbReference type="PATRIC" id="fig|1280953.3.peg.2103"/>
<reference evidence="3 4" key="1">
    <citation type="journal article" date="2014" name="Antonie Van Leeuwenhoek">
        <title>Hyphomonas beringensis sp. nov. and Hyphomonas chukchiensis sp. nov., isolated from surface seawater of the Bering Sea and Chukchi Sea.</title>
        <authorList>
            <person name="Li C."/>
            <person name="Lai Q."/>
            <person name="Li G."/>
            <person name="Dong C."/>
            <person name="Wang J."/>
            <person name="Liao Y."/>
            <person name="Shao Z."/>
        </authorList>
    </citation>
    <scope>NUCLEOTIDE SEQUENCE [LARGE SCALE GENOMIC DNA]</scope>
    <source>
        <strain evidence="3 4">SCH89</strain>
    </source>
</reference>
<sequence length="136" mass="14779">MKAILFAVAGIALLAPTAAARDSLILSAPFDQRGFFPQSGAAPLGELQGGPRGASAHVSSQTRIIRVTPREQKAGIRIFRGSTVTEHGLSPTRRMDTEFSGKTVIRVKKPPRNPYKTVIVYRPGSVTRIRPDRFPD</sequence>
<proteinExistence type="predicted"/>
<evidence type="ECO:0000256" key="1">
    <source>
        <dbReference type="SAM" id="MobiDB-lite"/>
    </source>
</evidence>
<feature type="region of interest" description="Disordered" evidence="1">
    <location>
        <begin position="41"/>
        <end position="62"/>
    </location>
</feature>
<protein>
    <submittedName>
        <fullName evidence="3">Uncharacterized protein</fullName>
    </submittedName>
</protein>
<evidence type="ECO:0000256" key="2">
    <source>
        <dbReference type="SAM" id="SignalP"/>
    </source>
</evidence>
<dbReference type="EMBL" id="ARYL01000014">
    <property type="protein sequence ID" value="KDA02402.1"/>
    <property type="molecule type" value="Genomic_DNA"/>
</dbReference>
<dbReference type="Proteomes" id="UP000024942">
    <property type="component" value="Unassembled WGS sequence"/>
</dbReference>
<dbReference type="OrthoDB" id="9834145at2"/>
<feature type="chain" id="PRO_5001573633" evidence="2">
    <location>
        <begin position="21"/>
        <end position="136"/>
    </location>
</feature>
<keyword evidence="4" id="KW-1185">Reference proteome</keyword>